<reference evidence="2 3" key="1">
    <citation type="submission" date="2024-10" db="EMBL/GenBank/DDBJ databases">
        <title>Updated reference genomes for cyclostephanoid diatoms.</title>
        <authorList>
            <person name="Roberts W.R."/>
            <person name="Alverson A.J."/>
        </authorList>
    </citation>
    <scope>NUCLEOTIDE SEQUENCE [LARGE SCALE GENOMIC DNA]</scope>
    <source>
        <strain evidence="2 3">AJA232-27</strain>
    </source>
</reference>
<proteinExistence type="predicted"/>
<name>A0ABD3N262_9STRA</name>
<dbReference type="AlphaFoldDB" id="A0ABD3N262"/>
<comment type="caution">
    <text evidence="2">The sequence shown here is derived from an EMBL/GenBank/DDBJ whole genome shotgun (WGS) entry which is preliminary data.</text>
</comment>
<organism evidence="2 3">
    <name type="scientific">Discostella pseudostelligera</name>
    <dbReference type="NCBI Taxonomy" id="259834"/>
    <lineage>
        <taxon>Eukaryota</taxon>
        <taxon>Sar</taxon>
        <taxon>Stramenopiles</taxon>
        <taxon>Ochrophyta</taxon>
        <taxon>Bacillariophyta</taxon>
        <taxon>Coscinodiscophyceae</taxon>
        <taxon>Thalassiosirophycidae</taxon>
        <taxon>Stephanodiscales</taxon>
        <taxon>Stephanodiscaceae</taxon>
        <taxon>Discostella</taxon>
    </lineage>
</organism>
<sequence length="553" mass="60264">MILRSVLPSSSSPSSSPSAAVFLHKRCFFFMSDALCSSSSSAAADGGRTGGYRCTRRNTINNNYLPTRLHVSHPRRWKSDNASNSTAAATVSLFNKSKIPLTQYHLSSTCTTQYSPYASYQSCSSSFIVSKQSSVNFAMIISDSLRRRGFASNSININSNNTHCTSSTTLSTSNNINATTSSSISYSSISNSAPTTINSNAATKYFTTTINPDLPQPSIESQLSQLRAEIANLSYLMKQSASQQLETQSLSRRAEARAYIIENKLMDIQSHVVKIPALENLATNLRQFMKTYSVSDAFRSMNTKYVVWVLLGSTVLFWQYRNHMYERTSEEVANVAALTLQQDSLRKTIQETLTTVANSPETLASLSALFQKLISEERTEQHLINLIVRALNSEGVRDAAIRLLDVCFRNPDLMKQAGEFLKVAANATVLDEGVQRSAGVGIQQALKSAVLPWWAKNIGDSSSSSGGGGGRSISNKSNNGKDTRIIAESVGGNDHNNHVAVDAQQEPDDARTDSVDQSVVSDRRNPNGSKEAVSGVPQEAIPQHVIEGEPRVQ</sequence>
<dbReference type="EMBL" id="JALLBG020000055">
    <property type="protein sequence ID" value="KAL3769388.1"/>
    <property type="molecule type" value="Genomic_DNA"/>
</dbReference>
<gene>
    <name evidence="2" type="ORF">ACHAWU_008797</name>
</gene>
<evidence type="ECO:0000313" key="2">
    <source>
        <dbReference type="EMBL" id="KAL3769388.1"/>
    </source>
</evidence>
<keyword evidence="3" id="KW-1185">Reference proteome</keyword>
<feature type="region of interest" description="Disordered" evidence="1">
    <location>
        <begin position="460"/>
        <end position="553"/>
    </location>
</feature>
<evidence type="ECO:0000313" key="3">
    <source>
        <dbReference type="Proteomes" id="UP001530293"/>
    </source>
</evidence>
<protein>
    <submittedName>
        <fullName evidence="2">Uncharacterized protein</fullName>
    </submittedName>
</protein>
<dbReference type="Proteomes" id="UP001530293">
    <property type="component" value="Unassembled WGS sequence"/>
</dbReference>
<accession>A0ABD3N262</accession>
<evidence type="ECO:0000256" key="1">
    <source>
        <dbReference type="SAM" id="MobiDB-lite"/>
    </source>
</evidence>